<sequence>MSDYPDTSVDDNITYYYKVTAVDTSSNESDPSNEANATTPEAPAGPTMHVLRIDMELLTIGQSKQGKA</sequence>
<reference evidence="2" key="1">
    <citation type="journal article" date="2014" name="Front. Microbiol.">
        <title>High frequency of phylogenetically diverse reductive dehalogenase-homologous genes in deep subseafloor sedimentary metagenomes.</title>
        <authorList>
            <person name="Kawai M."/>
            <person name="Futagami T."/>
            <person name="Toyoda A."/>
            <person name="Takaki Y."/>
            <person name="Nishi S."/>
            <person name="Hori S."/>
            <person name="Arai W."/>
            <person name="Tsubouchi T."/>
            <person name="Morono Y."/>
            <person name="Uchiyama I."/>
            <person name="Ito T."/>
            <person name="Fujiyama A."/>
            <person name="Inagaki F."/>
            <person name="Takami H."/>
        </authorList>
    </citation>
    <scope>NUCLEOTIDE SEQUENCE</scope>
    <source>
        <strain evidence="2">Expedition CK06-06</strain>
    </source>
</reference>
<feature type="non-terminal residue" evidence="2">
    <location>
        <position position="68"/>
    </location>
</feature>
<dbReference type="AlphaFoldDB" id="X1R5E1"/>
<organism evidence="2">
    <name type="scientific">marine sediment metagenome</name>
    <dbReference type="NCBI Taxonomy" id="412755"/>
    <lineage>
        <taxon>unclassified sequences</taxon>
        <taxon>metagenomes</taxon>
        <taxon>ecological metagenomes</taxon>
    </lineage>
</organism>
<dbReference type="EMBL" id="BARV01037439">
    <property type="protein sequence ID" value="GAI50834.1"/>
    <property type="molecule type" value="Genomic_DNA"/>
</dbReference>
<accession>X1R5E1</accession>
<comment type="caution">
    <text evidence="2">The sequence shown here is derived from an EMBL/GenBank/DDBJ whole genome shotgun (WGS) entry which is preliminary data.</text>
</comment>
<proteinExistence type="predicted"/>
<dbReference type="Gene3D" id="2.60.40.10">
    <property type="entry name" value="Immunoglobulins"/>
    <property type="match status" value="1"/>
</dbReference>
<dbReference type="InterPro" id="IPR013783">
    <property type="entry name" value="Ig-like_fold"/>
</dbReference>
<evidence type="ECO:0008006" key="3">
    <source>
        <dbReference type="Google" id="ProtNLM"/>
    </source>
</evidence>
<evidence type="ECO:0000256" key="1">
    <source>
        <dbReference type="SAM" id="MobiDB-lite"/>
    </source>
</evidence>
<gene>
    <name evidence="2" type="ORF">S06H3_57922</name>
</gene>
<feature type="region of interest" description="Disordered" evidence="1">
    <location>
        <begin position="23"/>
        <end position="47"/>
    </location>
</feature>
<protein>
    <recommendedName>
        <fullName evidence="3">Fibronectin type-III domain-containing protein</fullName>
    </recommendedName>
</protein>
<name>X1R5E1_9ZZZZ</name>
<feature type="compositionally biased region" description="Polar residues" evidence="1">
    <location>
        <begin position="23"/>
        <end position="39"/>
    </location>
</feature>
<evidence type="ECO:0000313" key="2">
    <source>
        <dbReference type="EMBL" id="GAI50834.1"/>
    </source>
</evidence>